<feature type="transmembrane region" description="Helical" evidence="1">
    <location>
        <begin position="6"/>
        <end position="29"/>
    </location>
</feature>
<sequence length="101" mass="11308">DQSDMAFLVTSVIFAVVGIIASIFTRICFNQGPSTNLYAAFYLGHYSHCLLLDDVGNRLHCADEASHCPNPKRGGVDTHLYSNKNLRLLKLEYLTLSVYLR</sequence>
<proteinExistence type="predicted"/>
<accession>A0ABQ8CGE3</accession>
<dbReference type="EMBL" id="JAGKQM010000008">
    <property type="protein sequence ID" value="KAH0915608.1"/>
    <property type="molecule type" value="Genomic_DNA"/>
</dbReference>
<organism evidence="2 3">
    <name type="scientific">Brassica napus</name>
    <name type="common">Rape</name>
    <dbReference type="NCBI Taxonomy" id="3708"/>
    <lineage>
        <taxon>Eukaryota</taxon>
        <taxon>Viridiplantae</taxon>
        <taxon>Streptophyta</taxon>
        <taxon>Embryophyta</taxon>
        <taxon>Tracheophyta</taxon>
        <taxon>Spermatophyta</taxon>
        <taxon>Magnoliopsida</taxon>
        <taxon>eudicotyledons</taxon>
        <taxon>Gunneridae</taxon>
        <taxon>Pentapetalae</taxon>
        <taxon>rosids</taxon>
        <taxon>malvids</taxon>
        <taxon>Brassicales</taxon>
        <taxon>Brassicaceae</taxon>
        <taxon>Brassiceae</taxon>
        <taxon>Brassica</taxon>
    </lineage>
</organism>
<evidence type="ECO:0000313" key="3">
    <source>
        <dbReference type="Proteomes" id="UP000824890"/>
    </source>
</evidence>
<keyword evidence="1" id="KW-1133">Transmembrane helix</keyword>
<reference evidence="2 3" key="1">
    <citation type="submission" date="2021-05" db="EMBL/GenBank/DDBJ databases">
        <title>Genome Assembly of Synthetic Allotetraploid Brassica napus Reveals Homoeologous Exchanges between Subgenomes.</title>
        <authorList>
            <person name="Davis J.T."/>
        </authorList>
    </citation>
    <scope>NUCLEOTIDE SEQUENCE [LARGE SCALE GENOMIC DNA]</scope>
    <source>
        <strain evidence="3">cv. Da-Ae</strain>
        <tissue evidence="2">Seedling</tissue>
    </source>
</reference>
<name>A0ABQ8CGE3_BRANA</name>
<evidence type="ECO:0000313" key="2">
    <source>
        <dbReference type="EMBL" id="KAH0915608.1"/>
    </source>
</evidence>
<keyword evidence="1" id="KW-0472">Membrane</keyword>
<comment type="caution">
    <text evidence="2">The sequence shown here is derived from an EMBL/GenBank/DDBJ whole genome shotgun (WGS) entry which is preliminary data.</text>
</comment>
<feature type="non-terminal residue" evidence="2">
    <location>
        <position position="1"/>
    </location>
</feature>
<keyword evidence="1" id="KW-0812">Transmembrane</keyword>
<dbReference type="Proteomes" id="UP000824890">
    <property type="component" value="Unassembled WGS sequence"/>
</dbReference>
<keyword evidence="3" id="KW-1185">Reference proteome</keyword>
<gene>
    <name evidence="2" type="ORF">HID58_030054</name>
</gene>
<protein>
    <submittedName>
        <fullName evidence="2">Uncharacterized protein</fullName>
    </submittedName>
</protein>
<evidence type="ECO:0000256" key="1">
    <source>
        <dbReference type="SAM" id="Phobius"/>
    </source>
</evidence>